<keyword evidence="4" id="KW-1185">Reference proteome</keyword>
<dbReference type="Proteomes" id="UP001500837">
    <property type="component" value="Unassembled WGS sequence"/>
</dbReference>
<protein>
    <recommendedName>
        <fullName evidence="2">DUF7992 domain-containing protein</fullName>
    </recommendedName>
</protein>
<feature type="compositionally biased region" description="Acidic residues" evidence="1">
    <location>
        <begin position="1"/>
        <end position="26"/>
    </location>
</feature>
<dbReference type="AlphaFoldDB" id="A0AAV3S8L9"/>
<dbReference type="Pfam" id="PF25955">
    <property type="entry name" value="DUF7992"/>
    <property type="match status" value="1"/>
</dbReference>
<reference evidence="3 4" key="1">
    <citation type="journal article" date="2019" name="Int. J. Syst. Evol. Microbiol.">
        <title>The Global Catalogue of Microorganisms (GCM) 10K type strain sequencing project: providing services to taxonomists for standard genome sequencing and annotation.</title>
        <authorList>
            <consortium name="The Broad Institute Genomics Platform"/>
            <consortium name="The Broad Institute Genome Sequencing Center for Infectious Disease"/>
            <person name="Wu L."/>
            <person name="Ma J."/>
        </authorList>
    </citation>
    <scope>NUCLEOTIDE SEQUENCE [LARGE SCALE GENOMIC DNA]</scope>
    <source>
        <strain evidence="3 4">JCM 16330</strain>
    </source>
</reference>
<comment type="caution">
    <text evidence="3">The sequence shown here is derived from an EMBL/GenBank/DDBJ whole genome shotgun (WGS) entry which is preliminary data.</text>
</comment>
<organism evidence="3 4">
    <name type="scientific">Halarchaeum salinum</name>
    <dbReference type="NCBI Taxonomy" id="489912"/>
    <lineage>
        <taxon>Archaea</taxon>
        <taxon>Methanobacteriati</taxon>
        <taxon>Methanobacteriota</taxon>
        <taxon>Stenosarchaea group</taxon>
        <taxon>Halobacteria</taxon>
        <taxon>Halobacteriales</taxon>
        <taxon>Halobacteriaceae</taxon>
    </lineage>
</organism>
<sequence length="152" mass="17283">MSLDVETPDPPELETDADLSDYDDVDASGANDTHRDDLDAFLHEGAWDEAFAEWAAQSGLDASEWQIVVDLDLIERFDFFWDDFADRVGYHAPGLPEDWKERDLHPDLDSWSTVSAINAELTELGRIVSDRLKADYVDWDADYEAPDDLPDF</sequence>
<dbReference type="EMBL" id="BAAABL010000059">
    <property type="protein sequence ID" value="GAA0305856.1"/>
    <property type="molecule type" value="Genomic_DNA"/>
</dbReference>
<evidence type="ECO:0000313" key="3">
    <source>
        <dbReference type="EMBL" id="GAA0305856.1"/>
    </source>
</evidence>
<evidence type="ECO:0000259" key="2">
    <source>
        <dbReference type="Pfam" id="PF25955"/>
    </source>
</evidence>
<evidence type="ECO:0000313" key="4">
    <source>
        <dbReference type="Proteomes" id="UP001500837"/>
    </source>
</evidence>
<dbReference type="RefSeq" id="WP_211312213.1">
    <property type="nucleotide sequence ID" value="NZ_BAAABL010000059.1"/>
</dbReference>
<proteinExistence type="predicted"/>
<feature type="domain" description="DUF7992" evidence="2">
    <location>
        <begin position="3"/>
        <end position="152"/>
    </location>
</feature>
<gene>
    <name evidence="3" type="ORF">GCM10009066_19620</name>
</gene>
<evidence type="ECO:0000256" key="1">
    <source>
        <dbReference type="SAM" id="MobiDB-lite"/>
    </source>
</evidence>
<dbReference type="InterPro" id="IPR058305">
    <property type="entry name" value="DUF7992"/>
</dbReference>
<name>A0AAV3S8L9_9EURY</name>
<accession>A0AAV3S8L9</accession>
<feature type="region of interest" description="Disordered" evidence="1">
    <location>
        <begin position="1"/>
        <end position="33"/>
    </location>
</feature>